<keyword evidence="3" id="KW-1185">Reference proteome</keyword>
<dbReference type="Proteomes" id="UP000265520">
    <property type="component" value="Unassembled WGS sequence"/>
</dbReference>
<evidence type="ECO:0000313" key="2">
    <source>
        <dbReference type="EMBL" id="MCI37678.1"/>
    </source>
</evidence>
<name>A0A392RM20_9FABA</name>
<organism evidence="2 3">
    <name type="scientific">Trifolium medium</name>
    <dbReference type="NCBI Taxonomy" id="97028"/>
    <lineage>
        <taxon>Eukaryota</taxon>
        <taxon>Viridiplantae</taxon>
        <taxon>Streptophyta</taxon>
        <taxon>Embryophyta</taxon>
        <taxon>Tracheophyta</taxon>
        <taxon>Spermatophyta</taxon>
        <taxon>Magnoliopsida</taxon>
        <taxon>eudicotyledons</taxon>
        <taxon>Gunneridae</taxon>
        <taxon>Pentapetalae</taxon>
        <taxon>rosids</taxon>
        <taxon>fabids</taxon>
        <taxon>Fabales</taxon>
        <taxon>Fabaceae</taxon>
        <taxon>Papilionoideae</taxon>
        <taxon>50 kb inversion clade</taxon>
        <taxon>NPAAA clade</taxon>
        <taxon>Hologalegina</taxon>
        <taxon>IRL clade</taxon>
        <taxon>Trifolieae</taxon>
        <taxon>Trifolium</taxon>
    </lineage>
</organism>
<accession>A0A392RM20</accession>
<dbReference type="AlphaFoldDB" id="A0A392RM20"/>
<feature type="compositionally biased region" description="Basic and acidic residues" evidence="1">
    <location>
        <begin position="1"/>
        <end position="10"/>
    </location>
</feature>
<comment type="caution">
    <text evidence="2">The sequence shown here is derived from an EMBL/GenBank/DDBJ whole genome shotgun (WGS) entry which is preliminary data.</text>
</comment>
<evidence type="ECO:0000313" key="3">
    <source>
        <dbReference type="Proteomes" id="UP000265520"/>
    </source>
</evidence>
<proteinExistence type="predicted"/>
<feature type="region of interest" description="Disordered" evidence="1">
    <location>
        <begin position="1"/>
        <end position="106"/>
    </location>
</feature>
<feature type="compositionally biased region" description="Basic and acidic residues" evidence="1">
    <location>
        <begin position="58"/>
        <end position="70"/>
    </location>
</feature>
<feature type="compositionally biased region" description="Basic residues" evidence="1">
    <location>
        <begin position="11"/>
        <end position="20"/>
    </location>
</feature>
<dbReference type="EMBL" id="LXQA010247162">
    <property type="protein sequence ID" value="MCI37678.1"/>
    <property type="molecule type" value="Genomic_DNA"/>
</dbReference>
<evidence type="ECO:0000256" key="1">
    <source>
        <dbReference type="SAM" id="MobiDB-lite"/>
    </source>
</evidence>
<sequence length="106" mass="12253">MESNKVDKSTNKRPKSKKGKKESESSISQTRRPKGKKELEMTQEVILSDSDGTDEDWREFLRTYKYHESHPNVPSSDEDDGTVMVEPKRRILRPPPDVGSRPNPKR</sequence>
<protein>
    <submittedName>
        <fullName evidence="2">Uncharacterized protein</fullName>
    </submittedName>
</protein>
<reference evidence="2 3" key="1">
    <citation type="journal article" date="2018" name="Front. Plant Sci.">
        <title>Red Clover (Trifolium pratense) and Zigzag Clover (T. medium) - A Picture of Genomic Similarities and Differences.</title>
        <authorList>
            <person name="Dluhosova J."/>
            <person name="Istvanek J."/>
            <person name="Nedelnik J."/>
            <person name="Repkova J."/>
        </authorList>
    </citation>
    <scope>NUCLEOTIDE SEQUENCE [LARGE SCALE GENOMIC DNA]</scope>
    <source>
        <strain evidence="3">cv. 10/8</strain>
        <tissue evidence="2">Leaf</tissue>
    </source>
</reference>